<dbReference type="Proteomes" id="UP000077069">
    <property type="component" value="Unassembled WGS sequence"/>
</dbReference>
<evidence type="ECO:0000313" key="2">
    <source>
        <dbReference type="EMBL" id="OAG02602.1"/>
    </source>
</evidence>
<dbReference type="AlphaFoldDB" id="A0A177C6V6"/>
<accession>A0A177C6V6</accession>
<feature type="region of interest" description="Disordered" evidence="1">
    <location>
        <begin position="123"/>
        <end position="148"/>
    </location>
</feature>
<gene>
    <name evidence="2" type="ORF">CC84DRAFT_1250355</name>
</gene>
<dbReference type="OrthoDB" id="10655916at2759"/>
<dbReference type="InParanoid" id="A0A177C6V6"/>
<dbReference type="EMBL" id="KV441555">
    <property type="protein sequence ID" value="OAG02602.1"/>
    <property type="molecule type" value="Genomic_DNA"/>
</dbReference>
<evidence type="ECO:0000313" key="3">
    <source>
        <dbReference type="Proteomes" id="UP000077069"/>
    </source>
</evidence>
<name>A0A177C6V6_9PLEO</name>
<dbReference type="RefSeq" id="XP_018032967.1">
    <property type="nucleotide sequence ID" value="XM_018184304.1"/>
</dbReference>
<reference evidence="2 3" key="1">
    <citation type="submission" date="2016-05" db="EMBL/GenBank/DDBJ databases">
        <title>Comparative analysis of secretome profiles of manganese(II)-oxidizing ascomycete fungi.</title>
        <authorList>
            <consortium name="DOE Joint Genome Institute"/>
            <person name="Zeiner C.A."/>
            <person name="Purvine S.O."/>
            <person name="Zink E.M."/>
            <person name="Wu S."/>
            <person name="Pasa-Tolic L."/>
            <person name="Chaput D.L."/>
            <person name="Haridas S."/>
            <person name="Grigoriev I.V."/>
            <person name="Santelli C.M."/>
            <person name="Hansel C.M."/>
        </authorList>
    </citation>
    <scope>NUCLEOTIDE SEQUENCE [LARGE SCALE GENOMIC DNA]</scope>
    <source>
        <strain evidence="2 3">AP3s5-JAC2a</strain>
    </source>
</reference>
<proteinExistence type="predicted"/>
<evidence type="ECO:0000256" key="1">
    <source>
        <dbReference type="SAM" id="MobiDB-lite"/>
    </source>
</evidence>
<dbReference type="GeneID" id="28767790"/>
<organism evidence="2 3">
    <name type="scientific">Paraphaeosphaeria sporulosa</name>
    <dbReference type="NCBI Taxonomy" id="1460663"/>
    <lineage>
        <taxon>Eukaryota</taxon>
        <taxon>Fungi</taxon>
        <taxon>Dikarya</taxon>
        <taxon>Ascomycota</taxon>
        <taxon>Pezizomycotina</taxon>
        <taxon>Dothideomycetes</taxon>
        <taxon>Pleosporomycetidae</taxon>
        <taxon>Pleosporales</taxon>
        <taxon>Massarineae</taxon>
        <taxon>Didymosphaeriaceae</taxon>
        <taxon>Paraphaeosphaeria</taxon>
    </lineage>
</organism>
<sequence>MALYLFTSEGRFKRTLGLKDLLPRRATQRPSERVGLLSTAQGSRIGGRCANLTKTLGSVDERGTSSDKARKRTECWTLLGPHSQPRSIATQEQGQLHLGTAMSDNAAASNSPRSVLLEGAWKNGSASAGGRSPRREEDGSDFGATPTPVVRFQFGRSSRLTARTRASWRPGTQQTLFLYQHRHTHSSLITLALRPSPNNARGASAEQKFAKARAVHMSSSPAVRPHKTQENGSTAPYCVPCCAV</sequence>
<keyword evidence="3" id="KW-1185">Reference proteome</keyword>
<protein>
    <submittedName>
        <fullName evidence="2">Uncharacterized protein</fullName>
    </submittedName>
</protein>